<sequence>MSQMVKQKGALIELDFPIIQTTELSIDAVSVSKDYHLYRPLRNTSSSVIYINRATNNLQEPGVDNGAINGHNPPPMNTFGQGQHGNLGGASSSRAHAYYAKNGGGFGPANKNVPSCCHDFEFSCGGDGWGGEKAQRRLLPPSRVPTAAAWVAGFNN</sequence>
<keyword evidence="2" id="KW-1185">Reference proteome</keyword>
<comment type="caution">
    <text evidence="1">The sequence shown here is derived from an EMBL/GenBank/DDBJ whole genome shotgun (WGS) entry which is preliminary data.</text>
</comment>
<accession>A0A9Q0PKQ3</accession>
<proteinExistence type="predicted"/>
<evidence type="ECO:0000313" key="2">
    <source>
        <dbReference type="Proteomes" id="UP001151529"/>
    </source>
</evidence>
<dbReference type="EMBL" id="JAPFFL010000012">
    <property type="protein sequence ID" value="KAJ6690054.1"/>
    <property type="molecule type" value="Genomic_DNA"/>
</dbReference>
<name>A0A9Q0PKQ3_SALVM</name>
<dbReference type="AlphaFoldDB" id="A0A9Q0PKQ3"/>
<dbReference type="OrthoDB" id="837896at2759"/>
<gene>
    <name evidence="1" type="ORF">OIU85_006345</name>
</gene>
<organism evidence="1 2">
    <name type="scientific">Salix viminalis</name>
    <name type="common">Common osier</name>
    <name type="synonym">Basket willow</name>
    <dbReference type="NCBI Taxonomy" id="40686"/>
    <lineage>
        <taxon>Eukaryota</taxon>
        <taxon>Viridiplantae</taxon>
        <taxon>Streptophyta</taxon>
        <taxon>Embryophyta</taxon>
        <taxon>Tracheophyta</taxon>
        <taxon>Spermatophyta</taxon>
        <taxon>Magnoliopsida</taxon>
        <taxon>eudicotyledons</taxon>
        <taxon>Gunneridae</taxon>
        <taxon>Pentapetalae</taxon>
        <taxon>rosids</taxon>
        <taxon>fabids</taxon>
        <taxon>Malpighiales</taxon>
        <taxon>Salicaceae</taxon>
        <taxon>Saliceae</taxon>
        <taxon>Salix</taxon>
    </lineage>
</organism>
<reference evidence="1" key="2">
    <citation type="journal article" date="2023" name="Int. J. Mol. Sci.">
        <title>De Novo Assembly and Annotation of 11 Diverse Shrub Willow (Salix) Genomes Reveals Novel Gene Organization in Sex-Linked Regions.</title>
        <authorList>
            <person name="Hyden B."/>
            <person name="Feng K."/>
            <person name="Yates T.B."/>
            <person name="Jawdy S."/>
            <person name="Cereghino C."/>
            <person name="Smart L.B."/>
            <person name="Muchero W."/>
        </authorList>
    </citation>
    <scope>NUCLEOTIDE SEQUENCE [LARGE SCALE GENOMIC DNA]</scope>
    <source>
        <tissue evidence="1">Shoot tip</tissue>
    </source>
</reference>
<evidence type="ECO:0000313" key="1">
    <source>
        <dbReference type="EMBL" id="KAJ6690054.1"/>
    </source>
</evidence>
<reference evidence="1" key="1">
    <citation type="submission" date="2022-11" db="EMBL/GenBank/DDBJ databases">
        <authorList>
            <person name="Hyden B.L."/>
            <person name="Feng K."/>
            <person name="Yates T."/>
            <person name="Jawdy S."/>
            <person name="Smart L.B."/>
            <person name="Muchero W."/>
        </authorList>
    </citation>
    <scope>NUCLEOTIDE SEQUENCE</scope>
    <source>
        <tissue evidence="1">Shoot tip</tissue>
    </source>
</reference>
<dbReference type="Proteomes" id="UP001151529">
    <property type="component" value="Chromosome 8"/>
</dbReference>
<protein>
    <submittedName>
        <fullName evidence="1">Uncharacterized protein</fullName>
    </submittedName>
</protein>